<accession>A0A543DPK1</accession>
<dbReference type="RefSeq" id="WP_142055203.1">
    <property type="nucleotide sequence ID" value="NZ_VFPA01000002.1"/>
</dbReference>
<name>A0A543DPK1_9PSEU</name>
<gene>
    <name evidence="2" type="ORF">FB558_3780</name>
</gene>
<organism evidence="2 3">
    <name type="scientific">Pseudonocardia kunmingensis</name>
    <dbReference type="NCBI Taxonomy" id="630975"/>
    <lineage>
        <taxon>Bacteria</taxon>
        <taxon>Bacillati</taxon>
        <taxon>Actinomycetota</taxon>
        <taxon>Actinomycetes</taxon>
        <taxon>Pseudonocardiales</taxon>
        <taxon>Pseudonocardiaceae</taxon>
        <taxon>Pseudonocardia</taxon>
    </lineage>
</organism>
<comment type="caution">
    <text evidence="2">The sequence shown here is derived from an EMBL/GenBank/DDBJ whole genome shotgun (WGS) entry which is preliminary data.</text>
</comment>
<keyword evidence="3" id="KW-1185">Reference proteome</keyword>
<dbReference type="EMBL" id="VFPA01000002">
    <property type="protein sequence ID" value="TQM11225.1"/>
    <property type="molecule type" value="Genomic_DNA"/>
</dbReference>
<dbReference type="InterPro" id="IPR050509">
    <property type="entry name" value="CoA-transferase_III"/>
</dbReference>
<dbReference type="InterPro" id="IPR044855">
    <property type="entry name" value="CoA-Trfase_III_dom3_sf"/>
</dbReference>
<reference evidence="2 3" key="1">
    <citation type="submission" date="2019-06" db="EMBL/GenBank/DDBJ databases">
        <title>Sequencing the genomes of 1000 actinobacteria strains.</title>
        <authorList>
            <person name="Klenk H.-P."/>
        </authorList>
    </citation>
    <scope>NUCLEOTIDE SEQUENCE [LARGE SCALE GENOMIC DNA]</scope>
    <source>
        <strain evidence="2 3">DSM 45301</strain>
    </source>
</reference>
<dbReference type="AlphaFoldDB" id="A0A543DPK1"/>
<dbReference type="Pfam" id="PF02515">
    <property type="entry name" value="CoA_transf_3"/>
    <property type="match status" value="2"/>
</dbReference>
<protein>
    <submittedName>
        <fullName evidence="2">Dimethylsulfoniopropionate cleavage enzyme DddD</fullName>
    </submittedName>
</protein>
<feature type="region of interest" description="Disordered" evidence="1">
    <location>
        <begin position="340"/>
        <end position="365"/>
    </location>
</feature>
<proteinExistence type="predicted"/>
<evidence type="ECO:0000256" key="1">
    <source>
        <dbReference type="SAM" id="MobiDB-lite"/>
    </source>
</evidence>
<dbReference type="SUPFAM" id="SSF89796">
    <property type="entry name" value="CoA-transferase family III (CaiB/BaiF)"/>
    <property type="match status" value="2"/>
</dbReference>
<dbReference type="PANTHER" id="PTHR48228">
    <property type="entry name" value="SUCCINYL-COA--D-CITRAMALATE COA-TRANSFERASE"/>
    <property type="match status" value="1"/>
</dbReference>
<dbReference type="GO" id="GO:0003824">
    <property type="term" value="F:catalytic activity"/>
    <property type="evidence" value="ECO:0007669"/>
    <property type="project" value="InterPro"/>
</dbReference>
<sequence>MTGPLEGIRVVEFCGGAPTAQAGQVLADFGADVVGVEPPGGSPLRAHPVYAMWGRGKRSVVLDLGDECDRAVALRLVDGADVVLEGFRPDVAERLGVGYEELARRNPRLVHAAITGWGRSSPYAGVAGYEALVMAKLGVFHSYGRMSSRPGPSFISTPYAAYSATQTALTGVLAALYERETSGLGQRVETDLALAAAGLDPWNQMLHMLTERFPDAFQNKPTYDENLVPSMSLTIRLLVAVTSDGHWLQFSQVQPRLFLALVEEAGLAWMLEDPEWSTLPEFEDPDHRRRFIEKLMEAIRQKSLAEWQEVFDRNPNVFAEVFRQGTELLHHPQLVHAGQRVGLTDPERGDTLQPAPAVWMSGTPTGVRGPAPLLDADGERLRATAAATSPAAGPPSGPPPSGLPLEGLIILELGTFYAGPYGATVLTDLGARVVKVEPLDGDPMRMLVAFPEAGAAKVLQGKESIAVDIGSPEGQEVVRELASRSHVVLCSFRAGVAERLGVDAASLLRLNPELMYLDAPGYGTDGPYGHRPAFAPTISAGSGIAMRNFGPPLAPERSMAMSIGDARLSSVFLSVGANSGGTQPDGLAALTVGTALALAAFVRARGGGGQRMLTTMLLSAAHALSETVVEFAEPVERPQVDQEAYGYGALYRLYETAEGWVFLAAPTEADWCRLAAAVGEASLAGDPRFRDAESRAAHEDELAEVLATAFHARGARQWEKELIAAGVGCVVSEEQPMEAMYLGAFGQQAGMVVETGSPIFDTYPRIGPLVGFSRSRTRALGGCTLGEHTVPILEEIGWSPDRIAGLRDKGVIGR</sequence>
<dbReference type="Gene3D" id="3.40.50.10540">
    <property type="entry name" value="Crotonobetainyl-coa:carnitine coa-transferase, domain 1"/>
    <property type="match status" value="2"/>
</dbReference>
<dbReference type="Gene3D" id="3.30.1540.10">
    <property type="entry name" value="formyl-coa transferase, domain 3"/>
    <property type="match status" value="2"/>
</dbReference>
<evidence type="ECO:0000313" key="2">
    <source>
        <dbReference type="EMBL" id="TQM11225.1"/>
    </source>
</evidence>
<dbReference type="Proteomes" id="UP000315677">
    <property type="component" value="Unassembled WGS sequence"/>
</dbReference>
<dbReference type="OrthoDB" id="9797653at2"/>
<dbReference type="InterPro" id="IPR003673">
    <property type="entry name" value="CoA-Trfase_fam_III"/>
</dbReference>
<dbReference type="PANTHER" id="PTHR48228:SF5">
    <property type="entry name" value="ALPHA-METHYLACYL-COA RACEMASE"/>
    <property type="match status" value="1"/>
</dbReference>
<dbReference type="InterPro" id="IPR023606">
    <property type="entry name" value="CoA-Trfase_III_dom_1_sf"/>
</dbReference>
<evidence type="ECO:0000313" key="3">
    <source>
        <dbReference type="Proteomes" id="UP000315677"/>
    </source>
</evidence>